<evidence type="ECO:0000313" key="1">
    <source>
        <dbReference type="EMBL" id="AWY40317.1"/>
    </source>
</evidence>
<gene>
    <name evidence="1" type="ORF">DKY63_10590</name>
</gene>
<proteinExistence type="predicted"/>
<dbReference type="Proteomes" id="UP000250299">
    <property type="component" value="Chromosome"/>
</dbReference>
<name>A0A2Z4RH99_PSEPU</name>
<dbReference type="EMBL" id="CP029693">
    <property type="protein sequence ID" value="AWY40317.1"/>
    <property type="molecule type" value="Genomic_DNA"/>
</dbReference>
<accession>A0A2Z4RH99</accession>
<protein>
    <submittedName>
        <fullName evidence="1">Uncharacterized protein</fullName>
    </submittedName>
</protein>
<dbReference type="AlphaFoldDB" id="A0A2Z4RH99"/>
<evidence type="ECO:0000313" key="2">
    <source>
        <dbReference type="Proteomes" id="UP000250299"/>
    </source>
</evidence>
<dbReference type="OrthoDB" id="7033417at2"/>
<sequence length="87" mass="9707">MPVFLWGGSRSEVSPNVGASLLAIGPGQSTFMLNDPPHSRAGSLLQVYLSIKRVRKSPQSPDHHQCTWSPAHSARRYGAVRGWPWWR</sequence>
<organism evidence="1 2">
    <name type="scientific">Pseudomonas putida</name>
    <name type="common">Arthrobacter siderocapsulatus</name>
    <dbReference type="NCBI Taxonomy" id="303"/>
    <lineage>
        <taxon>Bacteria</taxon>
        <taxon>Pseudomonadati</taxon>
        <taxon>Pseudomonadota</taxon>
        <taxon>Gammaproteobacteria</taxon>
        <taxon>Pseudomonadales</taxon>
        <taxon>Pseudomonadaceae</taxon>
        <taxon>Pseudomonas</taxon>
    </lineage>
</organism>
<reference evidence="1 2" key="1">
    <citation type="submission" date="2018-05" db="EMBL/GenBank/DDBJ databases">
        <title>Whole genome sequence of Pseudomonas putida JBC17.</title>
        <authorList>
            <person name="Lee Y.H."/>
            <person name="David K."/>
        </authorList>
    </citation>
    <scope>NUCLEOTIDE SEQUENCE [LARGE SCALE GENOMIC DNA]</scope>
    <source>
        <strain evidence="1 2">JBC17</strain>
    </source>
</reference>